<protein>
    <submittedName>
        <fullName evidence="2">Unnamed protein product</fullName>
    </submittedName>
</protein>
<gene>
    <name evidence="2" type="ORF">Plil01_000971700</name>
</gene>
<feature type="region of interest" description="Disordered" evidence="1">
    <location>
        <begin position="28"/>
        <end position="67"/>
    </location>
</feature>
<dbReference type="Proteomes" id="UP001165083">
    <property type="component" value="Unassembled WGS sequence"/>
</dbReference>
<sequence length="262" mass="28114">MHRSNNFLANGGNNQTCNVDRARQLAPCQMTGFELDPADSSSGSDDESDEPSSPDTKTGRQARIKDSLDLSMSVLTMEDIMELSPPPASRKTQFIKPPNARSSVVRSRVTTVTKLSAKSTIEIPNASMTQVSVIPEASTTDEEQQLLQSLEKLDHRLANVSASPPPAVREGGLLLATEPTSEESSSSNAKANEDMTQAARPRSQLRHPPLASVRMSSARLADVSRARTRAGGAFIHTSSSNGIGGNSKHKVVVKKDLAHLLF</sequence>
<keyword evidence="3" id="KW-1185">Reference proteome</keyword>
<dbReference type="OrthoDB" id="109801at2759"/>
<accession>A0A9W6U2H8</accession>
<dbReference type="EMBL" id="BSXW01000494">
    <property type="protein sequence ID" value="GMF23895.1"/>
    <property type="molecule type" value="Genomic_DNA"/>
</dbReference>
<organism evidence="2 3">
    <name type="scientific">Phytophthora lilii</name>
    <dbReference type="NCBI Taxonomy" id="2077276"/>
    <lineage>
        <taxon>Eukaryota</taxon>
        <taxon>Sar</taxon>
        <taxon>Stramenopiles</taxon>
        <taxon>Oomycota</taxon>
        <taxon>Peronosporomycetes</taxon>
        <taxon>Peronosporales</taxon>
        <taxon>Peronosporaceae</taxon>
        <taxon>Phytophthora</taxon>
    </lineage>
</organism>
<evidence type="ECO:0000313" key="3">
    <source>
        <dbReference type="Proteomes" id="UP001165083"/>
    </source>
</evidence>
<reference evidence="2" key="1">
    <citation type="submission" date="2023-04" db="EMBL/GenBank/DDBJ databases">
        <title>Phytophthora lilii NBRC 32176.</title>
        <authorList>
            <person name="Ichikawa N."/>
            <person name="Sato H."/>
            <person name="Tonouchi N."/>
        </authorList>
    </citation>
    <scope>NUCLEOTIDE SEQUENCE</scope>
    <source>
        <strain evidence="2">NBRC 32176</strain>
    </source>
</reference>
<proteinExistence type="predicted"/>
<name>A0A9W6U2H8_9STRA</name>
<feature type="region of interest" description="Disordered" evidence="1">
    <location>
        <begin position="177"/>
        <end position="218"/>
    </location>
</feature>
<comment type="caution">
    <text evidence="2">The sequence shown here is derived from an EMBL/GenBank/DDBJ whole genome shotgun (WGS) entry which is preliminary data.</text>
</comment>
<dbReference type="AlphaFoldDB" id="A0A9W6U2H8"/>
<evidence type="ECO:0000256" key="1">
    <source>
        <dbReference type="SAM" id="MobiDB-lite"/>
    </source>
</evidence>
<evidence type="ECO:0000313" key="2">
    <source>
        <dbReference type="EMBL" id="GMF23895.1"/>
    </source>
</evidence>